<proteinExistence type="predicted"/>
<reference evidence="1 2" key="1">
    <citation type="submission" date="2019-03" db="EMBL/GenBank/DDBJ databases">
        <title>Genome Sequencing and Assembly of Various Microbes Isolated from Partially Reclaimed Soil and Acid Mine Drainage (AMD) Site.</title>
        <authorList>
            <person name="Steinbock B."/>
            <person name="Bechtold R."/>
            <person name="Sevigny J.L."/>
            <person name="Thomas D."/>
            <person name="Cuthill L.R."/>
            <person name="Aveiro Johannsen E.J."/>
            <person name="Thomas K."/>
            <person name="Ghosh A."/>
        </authorList>
    </citation>
    <scope>NUCLEOTIDE SEQUENCE [LARGE SCALE GENOMIC DNA]</scope>
    <source>
        <strain evidence="1 2">S-A1</strain>
    </source>
</reference>
<dbReference type="AlphaFoldDB" id="A0A4R5XST9"/>
<gene>
    <name evidence="1" type="ORF">E2R57_16220</name>
</gene>
<name>A0A4R5XST9_9MICC</name>
<comment type="caution">
    <text evidence="1">The sequence shown here is derived from an EMBL/GenBank/DDBJ whole genome shotgun (WGS) entry which is preliminary data.</text>
</comment>
<organism evidence="1 2">
    <name type="scientific">Arthrobacter nitrophenolicus</name>
    <dbReference type="NCBI Taxonomy" id="683150"/>
    <lineage>
        <taxon>Bacteria</taxon>
        <taxon>Bacillati</taxon>
        <taxon>Actinomycetota</taxon>
        <taxon>Actinomycetes</taxon>
        <taxon>Micrococcales</taxon>
        <taxon>Micrococcaceae</taxon>
        <taxon>Arthrobacter</taxon>
    </lineage>
</organism>
<dbReference type="Proteomes" id="UP000294621">
    <property type="component" value="Unassembled WGS sequence"/>
</dbReference>
<protein>
    <submittedName>
        <fullName evidence="1">Uncharacterized protein</fullName>
    </submittedName>
</protein>
<dbReference type="EMBL" id="SMZQ01000009">
    <property type="protein sequence ID" value="TDL34052.1"/>
    <property type="molecule type" value="Genomic_DNA"/>
</dbReference>
<accession>A0A4R5XST9</accession>
<sequence>MTFFQDLPVPEPLPRGKTVRYVPPSWAGARADFLLAGDRLARSSSRTARSRAGGRWMLATTVSPARDNGADEQQLRRLVLPALQVAACGPV</sequence>
<evidence type="ECO:0000313" key="1">
    <source>
        <dbReference type="EMBL" id="TDL34052.1"/>
    </source>
</evidence>
<evidence type="ECO:0000313" key="2">
    <source>
        <dbReference type="Proteomes" id="UP000294621"/>
    </source>
</evidence>